<proteinExistence type="predicted"/>
<keyword evidence="2" id="KW-1185">Reference proteome</keyword>
<sequence>MRRCLEELIYGHLGSLPMGWSKGFMDNDGNWKKRRKFTQSPNRSTNLTEKYYTNKVETAKWVDGRIRLHYTLIEGILLVKSEVACVKYDIRKLCSMLRCLEPNMETMRKKICEIEQSLSDMKVGAMESIVADVIKVLKTTSSYSVPQVGEKVLESKEDIDGHNSWTDITKEKEPRKLCPCTPIATDGLLQMKISDKAPHEKVDHMADEKVTESADKKTLTGFNDSKVKNKNNRFPSMRNLSKKDSKILKFLFDNGDNGVDDPRFSYLCTKKGQIRDMDTGVCWYYMCVIDMQRSWIVIQLMERQCQGYKLHVWR</sequence>
<dbReference type="Gramene" id="PRQ40066">
    <property type="protein sequence ID" value="PRQ40066"/>
    <property type="gene ID" value="RchiOBHm_Chr4g0432021"/>
</dbReference>
<dbReference type="AlphaFoldDB" id="A0A2P6R0X8"/>
<protein>
    <submittedName>
        <fullName evidence="1">Uncharacterized protein</fullName>
    </submittedName>
</protein>
<name>A0A2P6R0X8_ROSCH</name>
<gene>
    <name evidence="1" type="ORF">RchiOBHm_Chr4g0432021</name>
</gene>
<accession>A0A2P6R0X8</accession>
<evidence type="ECO:0000313" key="2">
    <source>
        <dbReference type="Proteomes" id="UP000238479"/>
    </source>
</evidence>
<dbReference type="EMBL" id="PDCK01000042">
    <property type="protein sequence ID" value="PRQ40066.1"/>
    <property type="molecule type" value="Genomic_DNA"/>
</dbReference>
<dbReference type="Proteomes" id="UP000238479">
    <property type="component" value="Chromosome 4"/>
</dbReference>
<evidence type="ECO:0000313" key="1">
    <source>
        <dbReference type="EMBL" id="PRQ40066.1"/>
    </source>
</evidence>
<organism evidence="1 2">
    <name type="scientific">Rosa chinensis</name>
    <name type="common">China rose</name>
    <dbReference type="NCBI Taxonomy" id="74649"/>
    <lineage>
        <taxon>Eukaryota</taxon>
        <taxon>Viridiplantae</taxon>
        <taxon>Streptophyta</taxon>
        <taxon>Embryophyta</taxon>
        <taxon>Tracheophyta</taxon>
        <taxon>Spermatophyta</taxon>
        <taxon>Magnoliopsida</taxon>
        <taxon>eudicotyledons</taxon>
        <taxon>Gunneridae</taxon>
        <taxon>Pentapetalae</taxon>
        <taxon>rosids</taxon>
        <taxon>fabids</taxon>
        <taxon>Rosales</taxon>
        <taxon>Rosaceae</taxon>
        <taxon>Rosoideae</taxon>
        <taxon>Rosoideae incertae sedis</taxon>
        <taxon>Rosa</taxon>
    </lineage>
</organism>
<comment type="caution">
    <text evidence="1">The sequence shown here is derived from an EMBL/GenBank/DDBJ whole genome shotgun (WGS) entry which is preliminary data.</text>
</comment>
<reference evidence="1 2" key="1">
    <citation type="journal article" date="2018" name="Nat. Genet.">
        <title>The Rosa genome provides new insights in the design of modern roses.</title>
        <authorList>
            <person name="Bendahmane M."/>
        </authorList>
    </citation>
    <scope>NUCLEOTIDE SEQUENCE [LARGE SCALE GENOMIC DNA]</scope>
    <source>
        <strain evidence="2">cv. Old Blush</strain>
    </source>
</reference>